<dbReference type="SUPFAM" id="SSF50475">
    <property type="entry name" value="FMN-binding split barrel"/>
    <property type="match status" value="1"/>
</dbReference>
<keyword evidence="2" id="KW-1185">Reference proteome</keyword>
<dbReference type="InterPro" id="IPR012349">
    <property type="entry name" value="Split_barrel_FMN-bd"/>
</dbReference>
<organism evidence="1 2">
    <name type="scientific">Saccharothrix syringae</name>
    <name type="common">Nocardiopsis syringae</name>
    <dbReference type="NCBI Taxonomy" id="103733"/>
    <lineage>
        <taxon>Bacteria</taxon>
        <taxon>Bacillati</taxon>
        <taxon>Actinomycetota</taxon>
        <taxon>Actinomycetes</taxon>
        <taxon>Pseudonocardiales</taxon>
        <taxon>Pseudonocardiaceae</taxon>
        <taxon>Saccharothrix</taxon>
    </lineage>
</organism>
<sequence length="256" mass="28951">MLHLVYRIKPSPAAEQDPRAFWAWVQERERWFYDGLDTVVATRWRVRTVGEGVHTLEHTVTFADEAAWGRYRREVAARGRDPAWERRRVEQGHWWTLLDAGLLSDPPVPVGITRGADPLERARCLLAGARRATLVTTDGTTPWVCAVDLVPLHAPLRLLWHSPREARHSRDVESHPGVSGIVPGADGLRFTGTARAVEPHEVADGHEAYHRSGPADAVPVEEFRDGGPRGFYLLHVDRLWLEVDQREVEVDPRSLD</sequence>
<dbReference type="RefSeq" id="WP_063741280.1">
    <property type="nucleotide sequence ID" value="NZ_CP034550.1"/>
</dbReference>
<reference evidence="2" key="1">
    <citation type="journal article" date="2021" name="Curr. Microbiol.">
        <title>Complete genome of nocamycin-producing strain Saccharothrix syringae NRRL B-16468 reveals the biosynthetic potential for secondary metabolites.</title>
        <authorList>
            <person name="Mo X."/>
            <person name="Yang S."/>
        </authorList>
    </citation>
    <scope>NUCLEOTIDE SEQUENCE [LARGE SCALE GENOMIC DNA]</scope>
    <source>
        <strain evidence="2">ATCC 51364 / DSM 43886 / JCM 6844 / KCTC 9398 / NBRC 14523 / NRRL B-16468 / INA 2240</strain>
    </source>
</reference>
<protein>
    <submittedName>
        <fullName evidence="1">Pyridoxamine 5'-phosphate oxidase family protein</fullName>
    </submittedName>
</protein>
<gene>
    <name evidence="1" type="ORF">EKG83_21755</name>
</gene>
<dbReference type="KEGG" id="ssyi:EKG83_21755"/>
<evidence type="ECO:0000313" key="2">
    <source>
        <dbReference type="Proteomes" id="UP000325787"/>
    </source>
</evidence>
<dbReference type="Proteomes" id="UP000325787">
    <property type="component" value="Chromosome"/>
</dbReference>
<evidence type="ECO:0000313" key="1">
    <source>
        <dbReference type="EMBL" id="QFZ19706.1"/>
    </source>
</evidence>
<name>A0A5Q0H0E8_SACSY</name>
<dbReference type="AlphaFoldDB" id="A0A5Q0H0E8"/>
<dbReference type="Gene3D" id="2.30.110.10">
    <property type="entry name" value="Electron Transport, Fmn-binding Protein, Chain A"/>
    <property type="match status" value="1"/>
</dbReference>
<accession>A0A5Q0H0E8</accession>
<proteinExistence type="predicted"/>
<dbReference type="EMBL" id="CP034550">
    <property type="protein sequence ID" value="QFZ19706.1"/>
    <property type="molecule type" value="Genomic_DNA"/>
</dbReference>